<dbReference type="PANTHER" id="PTHR35867">
    <property type="entry name" value="PROTEIN RSEC"/>
    <property type="match status" value="1"/>
</dbReference>
<proteinExistence type="predicted"/>
<keyword evidence="1" id="KW-1133">Transmembrane helix</keyword>
<dbReference type="InterPro" id="IPR007359">
    <property type="entry name" value="SigmaE_reg_RseC_MucC"/>
</dbReference>
<dbReference type="InterPro" id="IPR026268">
    <property type="entry name" value="RseC"/>
</dbReference>
<gene>
    <name evidence="2" type="ORF">RJ45_17535</name>
</gene>
<dbReference type="Pfam" id="PF04246">
    <property type="entry name" value="RseC_MucC"/>
    <property type="match status" value="1"/>
</dbReference>
<feature type="transmembrane region" description="Helical" evidence="1">
    <location>
        <begin position="106"/>
        <end position="126"/>
    </location>
</feature>
<keyword evidence="1" id="KW-0472">Membrane</keyword>
<dbReference type="PANTHER" id="PTHR35867:SF1">
    <property type="entry name" value="PROTEIN RSEC"/>
    <property type="match status" value="1"/>
</dbReference>
<reference evidence="2 3" key="1">
    <citation type="submission" date="2014-12" db="EMBL/GenBank/DDBJ databases">
        <title>Genome sequencing of Photobacterium gaetbulicola AD005a.</title>
        <authorList>
            <person name="Adrian T.G.S."/>
            <person name="Chan K.G."/>
        </authorList>
    </citation>
    <scope>NUCLEOTIDE SEQUENCE [LARGE SCALE GENOMIC DNA]</scope>
    <source>
        <strain evidence="2 3">AD005a</strain>
    </source>
</reference>
<dbReference type="RefSeq" id="WP_039465254.1">
    <property type="nucleotide sequence ID" value="NZ_JWLZ01000178.1"/>
</dbReference>
<organism evidence="2 3">
    <name type="scientific">Photobacterium gaetbulicola</name>
    <dbReference type="NCBI Taxonomy" id="1295392"/>
    <lineage>
        <taxon>Bacteria</taxon>
        <taxon>Pseudomonadati</taxon>
        <taxon>Pseudomonadota</taxon>
        <taxon>Gammaproteobacteria</taxon>
        <taxon>Vibrionales</taxon>
        <taxon>Vibrionaceae</taxon>
        <taxon>Photobacterium</taxon>
    </lineage>
</organism>
<dbReference type="EMBL" id="JWLZ01000178">
    <property type="protein sequence ID" value="KHT62426.1"/>
    <property type="molecule type" value="Genomic_DNA"/>
</dbReference>
<name>A0A0B9GUG8_9GAMM</name>
<dbReference type="PIRSF" id="PIRSF004923">
    <property type="entry name" value="RseC"/>
    <property type="match status" value="1"/>
</dbReference>
<feature type="transmembrane region" description="Helical" evidence="1">
    <location>
        <begin position="79"/>
        <end position="100"/>
    </location>
</feature>
<dbReference type="AlphaFoldDB" id="A0A0B9GUG8"/>
<evidence type="ECO:0000256" key="1">
    <source>
        <dbReference type="SAM" id="Phobius"/>
    </source>
</evidence>
<accession>A0A0B9GUG8</accession>
<sequence length="165" mass="17061">MMRSLAEVIAAKPGEITVSCQQQTSCGSCASRDSCGTGIVSKALPGRQHQLTIATDKPVKVGDVVEIGLSERSMLHSAALVYVLPLLCLVLGAALGQWWFVVLAGGGELGVILTALGCAALGLWLARRLAVRVEGDLAYKPHLIRVLGSPVSAGLAINGASKDSD</sequence>
<evidence type="ECO:0000313" key="3">
    <source>
        <dbReference type="Proteomes" id="UP000031278"/>
    </source>
</evidence>
<protein>
    <submittedName>
        <fullName evidence="2">Sigma-E factor regulatory protein</fullName>
    </submittedName>
</protein>
<dbReference type="Proteomes" id="UP000031278">
    <property type="component" value="Unassembled WGS sequence"/>
</dbReference>
<evidence type="ECO:0000313" key="2">
    <source>
        <dbReference type="EMBL" id="KHT62426.1"/>
    </source>
</evidence>
<keyword evidence="1" id="KW-0812">Transmembrane</keyword>
<comment type="caution">
    <text evidence="2">The sequence shown here is derived from an EMBL/GenBank/DDBJ whole genome shotgun (WGS) entry which is preliminary data.</text>
</comment>